<dbReference type="RefSeq" id="WP_203713542.1">
    <property type="nucleotide sequence ID" value="NZ_BONE01000022.1"/>
</dbReference>
<reference evidence="2 3" key="1">
    <citation type="submission" date="2021-01" db="EMBL/GenBank/DDBJ databases">
        <title>Whole genome shotgun sequence of Asanoa siamensis NBRC 107932.</title>
        <authorList>
            <person name="Komaki H."/>
            <person name="Tamura T."/>
        </authorList>
    </citation>
    <scope>NUCLEOTIDE SEQUENCE [LARGE SCALE GENOMIC DNA]</scope>
    <source>
        <strain evidence="2 3">NBRC 107932</strain>
    </source>
</reference>
<accession>A0ABQ4CQJ3</accession>
<keyword evidence="1" id="KW-0732">Signal</keyword>
<keyword evidence="3" id="KW-1185">Reference proteome</keyword>
<sequence>MGTSNSVRWWRLAGSFFGVLVVASAAMIMQAPATAALTVPSVCAVDNLPVPDMVPRSVVTAADPTGRFIFGRSYPEDGTHQVLLWDNGQPSKIVFSGIDPAIASVNSAGVAIGYSYNDEGAPVAYVYRGGTVTGLPDGTGVWANSINADGVIVGTRDDNQPLIWHTPTSTPAKLRLPIGYDRGAANAIDDDGVVVGEVYNSANPTRVPFVWDSRGVGHALPLPSGGNRRFGSVALQIRNGWIIGVDRDWFDSQEKGVRWNLRLNILERVPGMFGPPRRVNNSGWMVGTDSDGHGVMSAGGRMVRLKDAFFSVPETYVNLPISVSDDGKIIAGTAEDESGTVHAVVWECG</sequence>
<feature type="signal peptide" evidence="1">
    <location>
        <begin position="1"/>
        <end position="35"/>
    </location>
</feature>
<dbReference type="EMBL" id="BONE01000022">
    <property type="protein sequence ID" value="GIF73560.1"/>
    <property type="molecule type" value="Genomic_DNA"/>
</dbReference>
<feature type="chain" id="PRO_5047086948" description="HAF family extracellular repeat protein" evidence="1">
    <location>
        <begin position="36"/>
        <end position="349"/>
    </location>
</feature>
<evidence type="ECO:0000313" key="2">
    <source>
        <dbReference type="EMBL" id="GIF73560.1"/>
    </source>
</evidence>
<evidence type="ECO:0008006" key="4">
    <source>
        <dbReference type="Google" id="ProtNLM"/>
    </source>
</evidence>
<organism evidence="2 3">
    <name type="scientific">Asanoa siamensis</name>
    <dbReference type="NCBI Taxonomy" id="926357"/>
    <lineage>
        <taxon>Bacteria</taxon>
        <taxon>Bacillati</taxon>
        <taxon>Actinomycetota</taxon>
        <taxon>Actinomycetes</taxon>
        <taxon>Micromonosporales</taxon>
        <taxon>Micromonosporaceae</taxon>
        <taxon>Asanoa</taxon>
    </lineage>
</organism>
<evidence type="ECO:0000256" key="1">
    <source>
        <dbReference type="SAM" id="SignalP"/>
    </source>
</evidence>
<name>A0ABQ4CQJ3_9ACTN</name>
<proteinExistence type="predicted"/>
<dbReference type="Proteomes" id="UP000604117">
    <property type="component" value="Unassembled WGS sequence"/>
</dbReference>
<comment type="caution">
    <text evidence="2">The sequence shown here is derived from an EMBL/GenBank/DDBJ whole genome shotgun (WGS) entry which is preliminary data.</text>
</comment>
<protein>
    <recommendedName>
        <fullName evidence="4">HAF family extracellular repeat protein</fullName>
    </recommendedName>
</protein>
<evidence type="ECO:0000313" key="3">
    <source>
        <dbReference type="Proteomes" id="UP000604117"/>
    </source>
</evidence>
<gene>
    <name evidence="2" type="ORF">Asi02nite_30780</name>
</gene>